<feature type="domain" description="F-box associated beta-propeller type 3" evidence="2">
    <location>
        <begin position="102"/>
        <end position="362"/>
    </location>
</feature>
<evidence type="ECO:0000256" key="1">
    <source>
        <dbReference type="SAM" id="MobiDB-lite"/>
    </source>
</evidence>
<dbReference type="AlphaFoldDB" id="A0A6A4LD30"/>
<dbReference type="EMBL" id="QEFC01001744">
    <property type="protein sequence ID" value="KAE9456240.1"/>
    <property type="molecule type" value="Genomic_DNA"/>
</dbReference>
<evidence type="ECO:0000313" key="4">
    <source>
        <dbReference type="Proteomes" id="UP000428333"/>
    </source>
</evidence>
<protein>
    <recommendedName>
        <fullName evidence="2">F-box associated beta-propeller type 3 domain-containing protein</fullName>
    </recommendedName>
</protein>
<dbReference type="InterPro" id="IPR013187">
    <property type="entry name" value="F-box-assoc_dom_typ3"/>
</dbReference>
<keyword evidence="4" id="KW-1185">Reference proteome</keyword>
<name>A0A6A4LD30_9ERIC</name>
<dbReference type="PANTHER" id="PTHR31672:SF13">
    <property type="entry name" value="F-BOX PROTEIN CPR30-LIKE"/>
    <property type="match status" value="1"/>
</dbReference>
<accession>A0A6A4LD30</accession>
<dbReference type="InterPro" id="IPR017451">
    <property type="entry name" value="F-box-assoc_interact_dom"/>
</dbReference>
<proteinExistence type="predicted"/>
<organism evidence="3 4">
    <name type="scientific">Rhododendron williamsianum</name>
    <dbReference type="NCBI Taxonomy" id="262921"/>
    <lineage>
        <taxon>Eukaryota</taxon>
        <taxon>Viridiplantae</taxon>
        <taxon>Streptophyta</taxon>
        <taxon>Embryophyta</taxon>
        <taxon>Tracheophyta</taxon>
        <taxon>Spermatophyta</taxon>
        <taxon>Magnoliopsida</taxon>
        <taxon>eudicotyledons</taxon>
        <taxon>Gunneridae</taxon>
        <taxon>Pentapetalae</taxon>
        <taxon>asterids</taxon>
        <taxon>Ericales</taxon>
        <taxon>Ericaceae</taxon>
        <taxon>Ericoideae</taxon>
        <taxon>Rhodoreae</taxon>
        <taxon>Rhododendron</taxon>
    </lineage>
</organism>
<dbReference type="InterPro" id="IPR050796">
    <property type="entry name" value="SCF_F-box_component"/>
</dbReference>
<feature type="region of interest" description="Disordered" evidence="1">
    <location>
        <begin position="1"/>
        <end position="23"/>
    </location>
</feature>
<dbReference type="Proteomes" id="UP000428333">
    <property type="component" value="Linkage Group LG07"/>
</dbReference>
<sequence>MEVANDPPPPPRRRRRKQRKEIQDRATVVKTSILELPSHITTPFPSIAPPRSPLSLILFRRSDSRHPSAFGFLPLADSPEALRRRGAPMKFETKPEIPAGSPLSMVSSCNGLVCLADRFCSDTVYICNPVTRQHLFLPKPKNEPSVRNIDPRYFGFGFGYGFGYSQSTDLFKVVKFTGKGYNKSARLHCCVHTLGVDAEWRNIGDTGQPPPHNSQFVFFNGGLHWIGSEGYSMLLLCYFDMEKEQCGNLPLPNLSHIFRYKSRVDRFHLGVVDNCLYIRDVQKFPMPIQIWVMKDYENIGSWTLEWTIHRQLPSWLGLDLKPLKTLKDGTVLMLVKEKTLASYNPVTKLFERVSYHGVHSWEESIADSKRVKKLSGRGKYIHLGEGSWRSIGTVPSNFQKHPLNAFLNGAIHWLALSVIAHVSSLVPLRDVAKGEMRRRMRVGDYNWESKCRALVNLVLVDRKTWPLCLVPLTVASKPLALDPASYSVRVFEPLKAATVTETQLDILHCCVYTLGVDDEWRNIGDTRQPLPHNRPFVFFNGALHWIGSEGSMLLLCYFDMEKEQCGNLPLPNLSAVPFQPKVTRFHLGVVDNCLYIRDEQKPPLPINIWVMKDYENIGSWTLEWPIHRQLPSWLRLDLKPLKTLKDGTVLMIVKEKTLASYNPVTKLFERVSYHGVHSWEESIADVPSFLPLPGAL</sequence>
<feature type="non-terminal residue" evidence="3">
    <location>
        <position position="1"/>
    </location>
</feature>
<dbReference type="PANTHER" id="PTHR31672">
    <property type="entry name" value="BNACNNG10540D PROTEIN"/>
    <property type="match status" value="1"/>
</dbReference>
<reference evidence="3 4" key="1">
    <citation type="journal article" date="2019" name="Genome Biol. Evol.">
        <title>The Rhododendron genome and chromosomal organization provide insight into shared whole-genome duplications across the heath family (Ericaceae).</title>
        <authorList>
            <person name="Soza V.L."/>
            <person name="Lindsley D."/>
            <person name="Waalkes A."/>
            <person name="Ramage E."/>
            <person name="Patwardhan R.P."/>
            <person name="Burton J.N."/>
            <person name="Adey A."/>
            <person name="Kumar A."/>
            <person name="Qiu R."/>
            <person name="Shendure J."/>
            <person name="Hall B."/>
        </authorList>
    </citation>
    <scope>NUCLEOTIDE SEQUENCE [LARGE SCALE GENOMIC DNA]</scope>
    <source>
        <strain evidence="3">RSF 1966-606</strain>
    </source>
</reference>
<feature type="compositionally biased region" description="Pro residues" evidence="1">
    <location>
        <begin position="1"/>
        <end position="10"/>
    </location>
</feature>
<comment type="caution">
    <text evidence="3">The sequence shown here is derived from an EMBL/GenBank/DDBJ whole genome shotgun (WGS) entry which is preliminary data.</text>
</comment>
<gene>
    <name evidence="3" type="ORF">C3L33_11859</name>
</gene>
<feature type="domain" description="F-box associated beta-propeller type 3" evidence="2">
    <location>
        <begin position="507"/>
        <end position="678"/>
    </location>
</feature>
<evidence type="ECO:0000313" key="3">
    <source>
        <dbReference type="EMBL" id="KAE9456240.1"/>
    </source>
</evidence>
<dbReference type="Pfam" id="PF08268">
    <property type="entry name" value="FBA_3"/>
    <property type="match status" value="2"/>
</dbReference>
<dbReference type="NCBIfam" id="TIGR01640">
    <property type="entry name" value="F_box_assoc_1"/>
    <property type="match status" value="1"/>
</dbReference>
<dbReference type="OrthoDB" id="610337at2759"/>
<evidence type="ECO:0000259" key="2">
    <source>
        <dbReference type="Pfam" id="PF08268"/>
    </source>
</evidence>